<feature type="transmembrane region" description="Helical" evidence="1">
    <location>
        <begin position="53"/>
        <end position="73"/>
    </location>
</feature>
<evidence type="ECO:0000256" key="1">
    <source>
        <dbReference type="SAM" id="Phobius"/>
    </source>
</evidence>
<organism evidence="2">
    <name type="scientific">Rhizophagus irregularis (strain DAOM 181602 / DAOM 197198 / MUCL 43194)</name>
    <name type="common">Arbuscular mycorrhizal fungus</name>
    <name type="synonym">Glomus intraradices</name>
    <dbReference type="NCBI Taxonomy" id="747089"/>
    <lineage>
        <taxon>Eukaryota</taxon>
        <taxon>Fungi</taxon>
        <taxon>Fungi incertae sedis</taxon>
        <taxon>Mucoromycota</taxon>
        <taxon>Glomeromycotina</taxon>
        <taxon>Glomeromycetes</taxon>
        <taxon>Glomerales</taxon>
        <taxon>Glomeraceae</taxon>
        <taxon>Rhizophagus</taxon>
    </lineage>
</organism>
<protein>
    <submittedName>
        <fullName evidence="2">Uncharacterized protein</fullName>
    </submittedName>
</protein>
<proteinExistence type="predicted"/>
<gene>
    <name evidence="2" type="ORF">GLOINDRAFT_34393</name>
</gene>
<keyword evidence="1" id="KW-0472">Membrane</keyword>
<keyword evidence="1" id="KW-1133">Transmembrane helix</keyword>
<keyword evidence="1" id="KW-0812">Transmembrane</keyword>
<dbReference type="AlphaFoldDB" id="U9TSE7"/>
<reference evidence="2" key="1">
    <citation type="submission" date="2013-07" db="EMBL/GenBank/DDBJ databases">
        <title>The genome of an arbuscular mycorrhizal fungus provides insights into the evolution of the oldest plant symbiosis.</title>
        <authorList>
            <consortium name="DOE Joint Genome Institute"/>
            <person name="Tisserant E."/>
            <person name="Malbreil M."/>
            <person name="Kuo A."/>
            <person name="Kohler A."/>
            <person name="Symeonidi A."/>
            <person name="Balestrini R."/>
            <person name="Charron P."/>
            <person name="Duensing N."/>
            <person name="Frei-dit-Frey N."/>
            <person name="Gianinazzi-Pearson V."/>
            <person name="Gilbert B."/>
            <person name="Handa Y."/>
            <person name="Hijri M."/>
            <person name="Kaul R."/>
            <person name="Kawaguchi M."/>
            <person name="Krajinski F."/>
            <person name="Lammers P."/>
            <person name="Lapierre D."/>
            <person name="Masclaux F.G."/>
            <person name="Murat C."/>
            <person name="Morin E."/>
            <person name="Ndikumana S."/>
            <person name="Pagni M."/>
            <person name="Petitpierre D."/>
            <person name="Requena N."/>
            <person name="Rosikiewicz P."/>
            <person name="Riley R."/>
            <person name="Saito K."/>
            <person name="San Clemente H."/>
            <person name="Shapiro H."/>
            <person name="van Tuinen D."/>
            <person name="Becard G."/>
            <person name="Bonfante P."/>
            <person name="Paszkowski U."/>
            <person name="Shachar-Hill Y."/>
            <person name="Young J.P."/>
            <person name="Sanders I.R."/>
            <person name="Henrissat B."/>
            <person name="Rensing S.A."/>
            <person name="Grigoriev I.V."/>
            <person name="Corradi N."/>
            <person name="Roux C."/>
            <person name="Martin F."/>
        </authorList>
    </citation>
    <scope>NUCLEOTIDE SEQUENCE</scope>
    <source>
        <strain evidence="2">DAOM 197198</strain>
    </source>
</reference>
<sequence length="78" mass="9188">MPAKSHIKRKFRAADSIEYILHSSNLNEGVDEEFLNEWFPAESRMRFIEGNNYDVYGVSFLDLLVEFCGSYLYQLLLF</sequence>
<dbReference type="EMBL" id="KI291839">
    <property type="protein sequence ID" value="ESA06276.1"/>
    <property type="molecule type" value="Genomic_DNA"/>
</dbReference>
<accession>U9TSE7</accession>
<dbReference type="HOGENOM" id="CLU_2623245_0_0_1"/>
<name>U9TSE7_RHIID</name>
<evidence type="ECO:0000313" key="2">
    <source>
        <dbReference type="EMBL" id="ESA06276.1"/>
    </source>
</evidence>